<dbReference type="Pfam" id="PF02272">
    <property type="entry name" value="DHHA1"/>
    <property type="match status" value="1"/>
</dbReference>
<dbReference type="InterPro" id="IPR051673">
    <property type="entry name" value="SSDNA_exonuclease_RecJ"/>
</dbReference>
<feature type="domain" description="DHH-CID" evidence="2">
    <location>
        <begin position="201"/>
        <end position="273"/>
    </location>
</feature>
<reference evidence="3" key="1">
    <citation type="submission" date="2019-04" db="EMBL/GenBank/DDBJ databases">
        <title>Evolution of Biomass-Degrading Anaerobic Consortia Revealed by Metagenomics.</title>
        <authorList>
            <person name="Peng X."/>
        </authorList>
    </citation>
    <scope>NUCLEOTIDE SEQUENCE</scope>
    <source>
        <strain evidence="3">SIG14</strain>
    </source>
</reference>
<evidence type="ECO:0000313" key="4">
    <source>
        <dbReference type="Proteomes" id="UP000732619"/>
    </source>
</evidence>
<name>A0A8T3W059_METOL</name>
<gene>
    <name evidence="3" type="ORF">E7Z75_09435</name>
</gene>
<dbReference type="Gene3D" id="3.90.1640.30">
    <property type="match status" value="1"/>
</dbReference>
<dbReference type="InterPro" id="IPR038763">
    <property type="entry name" value="DHH_sf"/>
</dbReference>
<evidence type="ECO:0000259" key="2">
    <source>
        <dbReference type="Pfam" id="PF21763"/>
    </source>
</evidence>
<proteinExistence type="predicted"/>
<dbReference type="EMBL" id="SUTG01000074">
    <property type="protein sequence ID" value="MBE6513339.1"/>
    <property type="molecule type" value="Genomic_DNA"/>
</dbReference>
<dbReference type="InterPro" id="IPR003156">
    <property type="entry name" value="DHHA1_dom"/>
</dbReference>
<dbReference type="PANTHER" id="PTHR30255:SF3">
    <property type="entry name" value="SINGLE-STRANDED-DNA-SPECIFIC EXONUCLEASE RECJ"/>
    <property type="match status" value="1"/>
</dbReference>
<accession>A0A8T3W059</accession>
<protein>
    <submittedName>
        <fullName evidence="3">DHH family phosphoesterase</fullName>
    </submittedName>
</protein>
<comment type="caution">
    <text evidence="3">The sequence shown here is derived from an EMBL/GenBank/DDBJ whole genome shotgun (WGS) entry which is preliminary data.</text>
</comment>
<dbReference type="Pfam" id="PF21763">
    <property type="entry name" value="DHH_CID"/>
    <property type="match status" value="1"/>
</dbReference>
<sequence length="498" mass="55888">MTNDIPPEMKERYEEAKRLIESSKDIKIYSHTDCDGISSGAILTGILNKIGMKLGEDFDIEIVNLDVLENVPIEHELTIFSDLGSGQPVDKNANKDSKILILDHHPPLRDIDYCDTVDYDYLEINPIYYGIDGSQEICGGGLCYLLAKEFGFRDLSWLGILAAIGDIQNGKTGKLEGLNRTILKDAEEEGLLKIIPNDLSLYGRQTRPLFVALSYFSDVNLEITNDQNRALDLLKRLGINTRNTANDTSIQSCDLSQGDKFKLIKELINMITKEIPSRYAIHAPKLVMGESYEFANEEKYTFLRDASEFSTAMNACVRNERPDVALKLLDLTIRRNEILSDNKISVDIESDRAVVLDELEEISKAHRFYLAQNIKMIGESDSIVQMKNLQYFDGEGIRSNVVGTIAGMVLSQGDWRKPIIAFTQVSEENDDLKISLRCSKLLAYDGVHFGKIIRKVSQSLGGNGGGHDVACGAYIRKDQKDEFFEMMNNELEGKLVLD</sequence>
<evidence type="ECO:0000313" key="3">
    <source>
        <dbReference type="EMBL" id="MBE6513339.1"/>
    </source>
</evidence>
<dbReference type="SUPFAM" id="SSF64182">
    <property type="entry name" value="DHH phosphoesterases"/>
    <property type="match status" value="1"/>
</dbReference>
<dbReference type="Proteomes" id="UP000732619">
    <property type="component" value="Unassembled WGS sequence"/>
</dbReference>
<organism evidence="3 4">
    <name type="scientific">Methanobrevibacter olleyae</name>
    <dbReference type="NCBI Taxonomy" id="294671"/>
    <lineage>
        <taxon>Archaea</taxon>
        <taxon>Methanobacteriati</taxon>
        <taxon>Methanobacteriota</taxon>
        <taxon>Methanomada group</taxon>
        <taxon>Methanobacteria</taxon>
        <taxon>Methanobacteriales</taxon>
        <taxon>Methanobacteriaceae</taxon>
        <taxon>Methanobrevibacter</taxon>
    </lineage>
</organism>
<dbReference type="AlphaFoldDB" id="A0A8T3W059"/>
<dbReference type="PANTHER" id="PTHR30255">
    <property type="entry name" value="SINGLE-STRANDED-DNA-SPECIFIC EXONUCLEASE RECJ"/>
    <property type="match status" value="1"/>
</dbReference>
<dbReference type="Gene3D" id="3.10.310.30">
    <property type="match status" value="1"/>
</dbReference>
<dbReference type="InterPro" id="IPR048515">
    <property type="entry name" value="DHH_CID"/>
</dbReference>
<evidence type="ECO:0000259" key="1">
    <source>
        <dbReference type="Pfam" id="PF02272"/>
    </source>
</evidence>
<feature type="domain" description="DHHA1" evidence="1">
    <location>
        <begin position="391"/>
        <end position="492"/>
    </location>
</feature>
<dbReference type="GO" id="GO:0003676">
    <property type="term" value="F:nucleic acid binding"/>
    <property type="evidence" value="ECO:0007669"/>
    <property type="project" value="InterPro"/>
</dbReference>